<dbReference type="Proteomes" id="UP000014064">
    <property type="component" value="Unassembled WGS sequence"/>
</dbReference>
<dbReference type="EMBL" id="KE007264">
    <property type="protein sequence ID" value="EOQ98655.1"/>
    <property type="molecule type" value="Genomic_DNA"/>
</dbReference>
<organism evidence="1 2">
    <name type="scientific">Wallemia ichthyophaga (strain EXF-994 / CBS 113033)</name>
    <dbReference type="NCBI Taxonomy" id="1299270"/>
    <lineage>
        <taxon>Eukaryota</taxon>
        <taxon>Fungi</taxon>
        <taxon>Dikarya</taxon>
        <taxon>Basidiomycota</taxon>
        <taxon>Wallemiomycotina</taxon>
        <taxon>Wallemiomycetes</taxon>
        <taxon>Wallemiales</taxon>
        <taxon>Wallemiaceae</taxon>
        <taxon>Wallemia</taxon>
    </lineage>
</organism>
<evidence type="ECO:0000313" key="1">
    <source>
        <dbReference type="EMBL" id="EOQ98655.1"/>
    </source>
</evidence>
<sequence length="46" mass="5081">MCLTSVPKYLMCFFQCRKSSLDFLLPTFPNSASDTSPHNQTAALPA</sequence>
<protein>
    <submittedName>
        <fullName evidence="1">Uncharacterized protein</fullName>
    </submittedName>
</protein>
<dbReference type="RefSeq" id="XP_009270504.1">
    <property type="nucleotide sequence ID" value="XM_009272229.1"/>
</dbReference>
<dbReference type="AlphaFoldDB" id="R9AEZ3"/>
<keyword evidence="2" id="KW-1185">Reference proteome</keyword>
<proteinExistence type="predicted"/>
<dbReference type="GeneID" id="20376484"/>
<reference evidence="2" key="1">
    <citation type="journal article" date="2013" name="BMC Genomics">
        <title>Genome and transcriptome sequencing of the halophilic fungus Wallemia ichthyophaga: haloadaptations present and absent.</title>
        <authorList>
            <person name="Zajc J."/>
            <person name="Liu Y."/>
            <person name="Dai W."/>
            <person name="Yang Z."/>
            <person name="Hu J."/>
            <person name="Gostincar C."/>
            <person name="Gunde-Cimerman N."/>
        </authorList>
    </citation>
    <scope>NUCLEOTIDE SEQUENCE [LARGE SCALE GENOMIC DNA]</scope>
    <source>
        <strain evidence="2">EXF-994 / CBS 113033</strain>
    </source>
</reference>
<gene>
    <name evidence="1" type="ORF">J056_003532</name>
</gene>
<dbReference type="HOGENOM" id="CLU_3191648_0_0_1"/>
<dbReference type="KEGG" id="wic:J056_003532"/>
<evidence type="ECO:0000313" key="2">
    <source>
        <dbReference type="Proteomes" id="UP000014064"/>
    </source>
</evidence>
<accession>R9AEZ3</accession>
<name>R9AEZ3_WALI9</name>